<feature type="domain" description="Cyclin-dependent kinase inhibitor" evidence="4">
    <location>
        <begin position="23"/>
        <end position="56"/>
    </location>
</feature>
<evidence type="ECO:0000256" key="3">
    <source>
        <dbReference type="SAM" id="MobiDB-lite"/>
    </source>
</evidence>
<evidence type="ECO:0000256" key="1">
    <source>
        <dbReference type="ARBA" id="ARBA00006726"/>
    </source>
</evidence>
<keyword evidence="2" id="KW-0649">Protein kinase inhibitor</keyword>
<name>A0A9N9QL70_9NEOP</name>
<evidence type="ECO:0000256" key="2">
    <source>
        <dbReference type="ARBA" id="ARBA00023013"/>
    </source>
</evidence>
<reference evidence="5" key="1">
    <citation type="submission" date="2021-12" db="EMBL/GenBank/DDBJ databases">
        <authorList>
            <person name="King R."/>
        </authorList>
    </citation>
    <scope>NUCLEOTIDE SEQUENCE</scope>
</reference>
<protein>
    <recommendedName>
        <fullName evidence="4">Cyclin-dependent kinase inhibitor domain-containing protein</fullName>
    </recommendedName>
</protein>
<dbReference type="OrthoDB" id="6373236at2759"/>
<evidence type="ECO:0000259" key="4">
    <source>
        <dbReference type="Pfam" id="PF02234"/>
    </source>
</evidence>
<dbReference type="Gene3D" id="4.10.365.10">
    <property type="entry name" value="p27"/>
    <property type="match status" value="1"/>
</dbReference>
<comment type="similarity">
    <text evidence="1">Belongs to the CDI family.</text>
</comment>
<sequence length="131" mass="15340">MDKCKPAVCRQLFSKDEELLNSTKTKDEFKKDQDDFKRKYNYDPIEDRPIPGLFKYRFDEVKGVWIGKAQASSDKNEVSVENNLIYDKIIETKDNETCDVENNEGPNVEIEDERESINESNCSRKDKDLFS</sequence>
<feature type="region of interest" description="Disordered" evidence="3">
    <location>
        <begin position="98"/>
        <end position="131"/>
    </location>
</feature>
<dbReference type="EMBL" id="OU893332">
    <property type="protein sequence ID" value="CAG9782519.1"/>
    <property type="molecule type" value="Genomic_DNA"/>
</dbReference>
<dbReference type="GO" id="GO:0004861">
    <property type="term" value="F:cyclin-dependent protein serine/threonine kinase inhibitor activity"/>
    <property type="evidence" value="ECO:0007669"/>
    <property type="project" value="InterPro"/>
</dbReference>
<dbReference type="InterPro" id="IPR003175">
    <property type="entry name" value="CDI_dom"/>
</dbReference>
<gene>
    <name evidence="5" type="ORF">DIATSA_LOCUS766</name>
</gene>
<dbReference type="GO" id="GO:0005634">
    <property type="term" value="C:nucleus"/>
    <property type="evidence" value="ECO:0007669"/>
    <property type="project" value="InterPro"/>
</dbReference>
<dbReference type="GO" id="GO:0051726">
    <property type="term" value="P:regulation of cell cycle"/>
    <property type="evidence" value="ECO:0007669"/>
    <property type="project" value="InterPro"/>
</dbReference>
<evidence type="ECO:0000313" key="6">
    <source>
        <dbReference type="Proteomes" id="UP001153714"/>
    </source>
</evidence>
<organism evidence="5 6">
    <name type="scientific">Diatraea saccharalis</name>
    <name type="common">sugarcane borer</name>
    <dbReference type="NCBI Taxonomy" id="40085"/>
    <lineage>
        <taxon>Eukaryota</taxon>
        <taxon>Metazoa</taxon>
        <taxon>Ecdysozoa</taxon>
        <taxon>Arthropoda</taxon>
        <taxon>Hexapoda</taxon>
        <taxon>Insecta</taxon>
        <taxon>Pterygota</taxon>
        <taxon>Neoptera</taxon>
        <taxon>Endopterygota</taxon>
        <taxon>Lepidoptera</taxon>
        <taxon>Glossata</taxon>
        <taxon>Ditrysia</taxon>
        <taxon>Pyraloidea</taxon>
        <taxon>Crambidae</taxon>
        <taxon>Crambinae</taxon>
        <taxon>Diatraea</taxon>
    </lineage>
</organism>
<dbReference type="AlphaFoldDB" id="A0A9N9QL70"/>
<reference evidence="5" key="2">
    <citation type="submission" date="2022-10" db="EMBL/GenBank/DDBJ databases">
        <authorList>
            <consortium name="ENA_rothamsted_submissions"/>
            <consortium name="culmorum"/>
            <person name="King R."/>
        </authorList>
    </citation>
    <scope>NUCLEOTIDE SEQUENCE</scope>
</reference>
<evidence type="ECO:0000313" key="5">
    <source>
        <dbReference type="EMBL" id="CAG9782519.1"/>
    </source>
</evidence>
<dbReference type="InterPro" id="IPR044898">
    <property type="entry name" value="CDI_dom_sf"/>
</dbReference>
<keyword evidence="6" id="KW-1185">Reference proteome</keyword>
<feature type="compositionally biased region" description="Basic and acidic residues" evidence="3">
    <location>
        <begin position="122"/>
        <end position="131"/>
    </location>
</feature>
<dbReference type="Pfam" id="PF02234">
    <property type="entry name" value="CDI"/>
    <property type="match status" value="1"/>
</dbReference>
<dbReference type="Proteomes" id="UP001153714">
    <property type="component" value="Chromosome 1"/>
</dbReference>
<proteinExistence type="inferred from homology"/>
<accession>A0A9N9QL70</accession>